<keyword evidence="2 3" id="KW-0040">ANK repeat</keyword>
<dbReference type="InterPro" id="IPR002110">
    <property type="entry name" value="Ankyrin_rpt"/>
</dbReference>
<dbReference type="PROSITE" id="PS50088">
    <property type="entry name" value="ANK_REPEAT"/>
    <property type="match status" value="6"/>
</dbReference>
<feature type="region of interest" description="Disordered" evidence="4">
    <location>
        <begin position="1"/>
        <end position="64"/>
    </location>
</feature>
<evidence type="ECO:0000256" key="3">
    <source>
        <dbReference type="PROSITE-ProRule" id="PRU00023"/>
    </source>
</evidence>
<dbReference type="InterPro" id="IPR036770">
    <property type="entry name" value="Ankyrin_rpt-contain_sf"/>
</dbReference>
<dbReference type="PANTHER" id="PTHR24171">
    <property type="entry name" value="ANKYRIN REPEAT DOMAIN-CONTAINING PROTEIN 39-RELATED"/>
    <property type="match status" value="1"/>
</dbReference>
<feature type="compositionally biased region" description="Polar residues" evidence="4">
    <location>
        <begin position="10"/>
        <end position="23"/>
    </location>
</feature>
<keyword evidence="1" id="KW-0677">Repeat</keyword>
<evidence type="ECO:0000256" key="2">
    <source>
        <dbReference type="ARBA" id="ARBA00023043"/>
    </source>
</evidence>
<dbReference type="AlphaFoldDB" id="A0A7S4NQ39"/>
<accession>A0A7S4NQ39</accession>
<sequence length="351" mass="38090">MARIPGGRRSTASHTEVNESDVSAQEEEEPSLSKSQTKKEKSTRSSSRTSLKRSRTEFQGPAVQESGQKAQCLLYSEEQEETFVKTLKDLSSINKLTVAGEGLQASNEFGETYLHFAAFTGRPDLVKWLLDKGAQCDARDNKGRTPLARCASGDVECVKILIQRGADVDLADNEGITPLHYAALSQSFANLKLLLEAGAQINSYDKVNGCSPLHDACYGGDLKCVKALVEAKAVVDMPTNPEKSERNKGAVALHYAAQENKADVVLFLLKNGAKVNLQDCKGCTALHYAAYNGAVDAAKILLRYKACTDTKMNQGYTPLQVAQDMCAKKDKEQMESLLKNGNPKADGCVIC</sequence>
<name>A0A7S4NQ39_GUITH</name>
<evidence type="ECO:0000313" key="5">
    <source>
        <dbReference type="EMBL" id="CAE2301599.1"/>
    </source>
</evidence>
<feature type="repeat" description="ANK" evidence="3">
    <location>
        <begin position="153"/>
        <end position="173"/>
    </location>
</feature>
<dbReference type="Gene3D" id="1.25.40.20">
    <property type="entry name" value="Ankyrin repeat-containing domain"/>
    <property type="match status" value="3"/>
</dbReference>
<proteinExistence type="predicted"/>
<dbReference type="SMART" id="SM00248">
    <property type="entry name" value="ANK"/>
    <property type="match status" value="6"/>
</dbReference>
<organism evidence="5">
    <name type="scientific">Guillardia theta</name>
    <name type="common">Cryptophyte</name>
    <name type="synonym">Cryptomonas phi</name>
    <dbReference type="NCBI Taxonomy" id="55529"/>
    <lineage>
        <taxon>Eukaryota</taxon>
        <taxon>Cryptophyceae</taxon>
        <taxon>Pyrenomonadales</taxon>
        <taxon>Geminigeraceae</taxon>
        <taxon>Guillardia</taxon>
    </lineage>
</organism>
<dbReference type="Pfam" id="PF00023">
    <property type="entry name" value="Ank"/>
    <property type="match status" value="1"/>
</dbReference>
<dbReference type="PROSITE" id="PS50297">
    <property type="entry name" value="ANK_REP_REGION"/>
    <property type="match status" value="5"/>
</dbReference>
<dbReference type="EMBL" id="HBKN01020730">
    <property type="protein sequence ID" value="CAE2301599.1"/>
    <property type="molecule type" value="Transcribed_RNA"/>
</dbReference>
<feature type="repeat" description="ANK" evidence="3">
    <location>
        <begin position="281"/>
        <end position="313"/>
    </location>
</feature>
<evidence type="ECO:0000256" key="1">
    <source>
        <dbReference type="ARBA" id="ARBA00022737"/>
    </source>
</evidence>
<dbReference type="SUPFAM" id="SSF48403">
    <property type="entry name" value="Ankyrin repeat"/>
    <property type="match status" value="1"/>
</dbReference>
<reference evidence="5" key="1">
    <citation type="submission" date="2021-01" db="EMBL/GenBank/DDBJ databases">
        <authorList>
            <person name="Corre E."/>
            <person name="Pelletier E."/>
            <person name="Niang G."/>
            <person name="Scheremetjew M."/>
            <person name="Finn R."/>
            <person name="Kale V."/>
            <person name="Holt S."/>
            <person name="Cochrane G."/>
            <person name="Meng A."/>
            <person name="Brown T."/>
            <person name="Cohen L."/>
        </authorList>
    </citation>
    <scope>NUCLEOTIDE SEQUENCE</scope>
    <source>
        <strain evidence="5">CCMP 2712</strain>
    </source>
</reference>
<dbReference type="PRINTS" id="PR01415">
    <property type="entry name" value="ANKYRIN"/>
</dbReference>
<feature type="repeat" description="ANK" evidence="3">
    <location>
        <begin position="109"/>
        <end position="141"/>
    </location>
</feature>
<feature type="repeat" description="ANK" evidence="3">
    <location>
        <begin position="174"/>
        <end position="206"/>
    </location>
</feature>
<feature type="repeat" description="ANK" evidence="3">
    <location>
        <begin position="208"/>
        <end position="240"/>
    </location>
</feature>
<evidence type="ECO:0000256" key="4">
    <source>
        <dbReference type="SAM" id="MobiDB-lite"/>
    </source>
</evidence>
<gene>
    <name evidence="5" type="ORF">GTHE00462_LOCUS16286</name>
</gene>
<feature type="repeat" description="ANK" evidence="3">
    <location>
        <begin position="248"/>
        <end position="280"/>
    </location>
</feature>
<protein>
    <submittedName>
        <fullName evidence="5">Uncharacterized protein</fullName>
    </submittedName>
</protein>
<dbReference type="Pfam" id="PF12796">
    <property type="entry name" value="Ank_2"/>
    <property type="match status" value="2"/>
</dbReference>